<feature type="transmembrane region" description="Helical" evidence="1">
    <location>
        <begin position="176"/>
        <end position="196"/>
    </location>
</feature>
<evidence type="ECO:0000259" key="2">
    <source>
        <dbReference type="Pfam" id="PF01757"/>
    </source>
</evidence>
<feature type="transmembrane region" description="Helical" evidence="1">
    <location>
        <begin position="16"/>
        <end position="34"/>
    </location>
</feature>
<proteinExistence type="predicted"/>
<keyword evidence="1" id="KW-0812">Transmembrane</keyword>
<keyword evidence="4" id="KW-1185">Reference proteome</keyword>
<keyword evidence="1" id="KW-0472">Membrane</keyword>
<feature type="transmembrane region" description="Helical" evidence="1">
    <location>
        <begin position="60"/>
        <end position="78"/>
    </location>
</feature>
<dbReference type="EMBL" id="BMQW01000001">
    <property type="protein sequence ID" value="GGP77108.1"/>
    <property type="molecule type" value="Genomic_DNA"/>
</dbReference>
<keyword evidence="1" id="KW-1133">Transmembrane helix</keyword>
<feature type="transmembrane region" description="Helical" evidence="1">
    <location>
        <begin position="136"/>
        <end position="156"/>
    </location>
</feature>
<feature type="transmembrane region" description="Helical" evidence="1">
    <location>
        <begin position="238"/>
        <end position="256"/>
    </location>
</feature>
<organism evidence="3 4">
    <name type="scientific">Shewanella ulleungensis</name>
    <dbReference type="NCBI Taxonomy" id="2282699"/>
    <lineage>
        <taxon>Bacteria</taxon>
        <taxon>Pseudomonadati</taxon>
        <taxon>Pseudomonadota</taxon>
        <taxon>Gammaproteobacteria</taxon>
        <taxon>Alteromonadales</taxon>
        <taxon>Shewanellaceae</taxon>
        <taxon>Shewanella</taxon>
    </lineage>
</organism>
<reference evidence="4" key="1">
    <citation type="journal article" date="2019" name="Int. J. Syst. Evol. Microbiol.">
        <title>The Global Catalogue of Microorganisms (GCM) 10K type strain sequencing project: providing services to taxonomists for standard genome sequencing and annotation.</title>
        <authorList>
            <consortium name="The Broad Institute Genomics Platform"/>
            <consortium name="The Broad Institute Genome Sequencing Center for Infectious Disease"/>
            <person name="Wu L."/>
            <person name="Ma J."/>
        </authorList>
    </citation>
    <scope>NUCLEOTIDE SEQUENCE [LARGE SCALE GENOMIC DNA]</scope>
    <source>
        <strain evidence="4">JCM 32305</strain>
    </source>
</reference>
<dbReference type="PANTHER" id="PTHR36927">
    <property type="entry name" value="BLR4337 PROTEIN"/>
    <property type="match status" value="1"/>
</dbReference>
<feature type="domain" description="Acyltransferase 3" evidence="2">
    <location>
        <begin position="12"/>
        <end position="355"/>
    </location>
</feature>
<evidence type="ECO:0000313" key="3">
    <source>
        <dbReference type="EMBL" id="GGP77108.1"/>
    </source>
</evidence>
<protein>
    <recommendedName>
        <fullName evidence="2">Acyltransferase 3 domain-containing protein</fullName>
    </recommendedName>
</protein>
<feature type="transmembrane region" description="Helical" evidence="1">
    <location>
        <begin position="334"/>
        <end position="357"/>
    </location>
</feature>
<feature type="transmembrane region" description="Helical" evidence="1">
    <location>
        <begin position="90"/>
        <end position="111"/>
    </location>
</feature>
<evidence type="ECO:0000313" key="4">
    <source>
        <dbReference type="Proteomes" id="UP000654004"/>
    </source>
</evidence>
<dbReference type="Pfam" id="PF01757">
    <property type="entry name" value="Acyl_transf_3"/>
    <property type="match status" value="1"/>
</dbReference>
<comment type="caution">
    <text evidence="3">The sequence shown here is derived from an EMBL/GenBank/DDBJ whole genome shotgun (WGS) entry which is preliminary data.</text>
</comment>
<feature type="transmembrane region" description="Helical" evidence="1">
    <location>
        <begin position="208"/>
        <end position="226"/>
    </location>
</feature>
<dbReference type="InterPro" id="IPR002656">
    <property type="entry name" value="Acyl_transf_3_dom"/>
</dbReference>
<accession>A0ABQ2QE67</accession>
<dbReference type="RefSeq" id="WP_188953350.1">
    <property type="nucleotide sequence ID" value="NZ_BMQW01000001.1"/>
</dbReference>
<dbReference type="InterPro" id="IPR050623">
    <property type="entry name" value="Glucan_succinyl_AcylTrfase"/>
</dbReference>
<dbReference type="Proteomes" id="UP000654004">
    <property type="component" value="Unassembled WGS sequence"/>
</dbReference>
<feature type="transmembrane region" description="Helical" evidence="1">
    <location>
        <begin position="308"/>
        <end position="328"/>
    </location>
</feature>
<name>A0ABQ2QE67_9GAMM</name>
<evidence type="ECO:0000256" key="1">
    <source>
        <dbReference type="SAM" id="Phobius"/>
    </source>
</evidence>
<dbReference type="PANTHER" id="PTHR36927:SF3">
    <property type="entry name" value="GLUCANS BIOSYNTHESIS PROTEIN C"/>
    <property type="match status" value="1"/>
</dbReference>
<feature type="transmembrane region" description="Helical" evidence="1">
    <location>
        <begin position="271"/>
        <end position="296"/>
    </location>
</feature>
<gene>
    <name evidence="3" type="ORF">GCM10009410_07050</name>
</gene>
<sequence>MNKVLPQNKRYSELDWLRVILIFAVFLHHIFMPFNGDGWHVMNNESSKVLDDIMVYFEQLRLQTLFFIAGAGSLLLLQKKSAKSFMLSKLQRLFVPLLVGMILIVPPQNYIENIADYDSLLSAYGQLMWSFDNNHLWFIEFLLIFMLLAIPFKHFLDGEMGTVWIKWLERLSRSQYGLLSLGLALVIVRGLTKYLMPDDSHHIENLSLSLFYVFFFFAGMSFIHSGQIWQTFALHRRTYLISLLISSLFFYAYYYSPDLSPYLSLTARWQIWWVVCSLVSWSGLLTMVGFASAYINRTPTWLQQTNELIYPFYILHQTIIVMLAFYIVQWQAGIMVKSFSLLLSAFIICSFLCYWCIRPFNLMRYIFGLKKVTREHVAK</sequence>